<name>A0A1Q4V0A1_9ACTN</name>
<feature type="region of interest" description="Disordered" evidence="1">
    <location>
        <begin position="119"/>
        <end position="138"/>
    </location>
</feature>
<proteinExistence type="predicted"/>
<dbReference type="RefSeq" id="WP_073793971.1">
    <property type="nucleotide sequence ID" value="NZ_LFBV01000010.1"/>
</dbReference>
<reference evidence="2 3" key="1">
    <citation type="submission" date="2015-06" db="EMBL/GenBank/DDBJ databases">
        <title>Cloning and characterization of the uncialamcin biosynthetic gene cluster.</title>
        <authorList>
            <person name="Yan X."/>
            <person name="Huang T."/>
            <person name="Ge H."/>
            <person name="Shen B."/>
        </authorList>
    </citation>
    <scope>NUCLEOTIDE SEQUENCE [LARGE SCALE GENOMIC DNA]</scope>
    <source>
        <strain evidence="2 3">DCA2648</strain>
    </source>
</reference>
<gene>
    <name evidence="2" type="ORF">AB852_33005</name>
</gene>
<evidence type="ECO:0000256" key="1">
    <source>
        <dbReference type="SAM" id="MobiDB-lite"/>
    </source>
</evidence>
<comment type="caution">
    <text evidence="2">The sequence shown here is derived from an EMBL/GenBank/DDBJ whole genome shotgun (WGS) entry which is preliminary data.</text>
</comment>
<protein>
    <submittedName>
        <fullName evidence="2">Uncharacterized protein</fullName>
    </submittedName>
</protein>
<dbReference type="EMBL" id="LFBV01000010">
    <property type="protein sequence ID" value="OKH91241.1"/>
    <property type="molecule type" value="Genomic_DNA"/>
</dbReference>
<dbReference type="AlphaFoldDB" id="A0A1Q4V0A1"/>
<dbReference type="STRING" id="1048205.AB852_33005"/>
<accession>A0A1Q4V0A1</accession>
<evidence type="ECO:0000313" key="3">
    <source>
        <dbReference type="Proteomes" id="UP000186455"/>
    </source>
</evidence>
<keyword evidence="3" id="KW-1185">Reference proteome</keyword>
<feature type="compositionally biased region" description="Low complexity" evidence="1">
    <location>
        <begin position="119"/>
        <end position="131"/>
    </location>
</feature>
<evidence type="ECO:0000313" key="2">
    <source>
        <dbReference type="EMBL" id="OKH91241.1"/>
    </source>
</evidence>
<sequence length="342" mass="37126">MPSSLTVRTFRREDRDQLTDLVNSHVAAVVPGAGVSVNTVISSLERRPDEYVTDPWVAERVTLVVEHHRRIVAAAHLLRYRDDSEVGADYRDTGHLAWSVHLPTTDPADTPDAHTVSAAAAATDGAGSPDAHSTDAVMDSPPYDGSDRAAGLLMSASLAQLDRWRVRARLADGQLPAPGVYGVPEQWPHIRAALERAGFVHTGGTEILLLAPLHDLPDPGRAAPLPGLTAHRTLGAHGTRLTARLGSDELGYVELDTTLDRPERHARSGRTADLADFDVREDAHPELFPWLLGRARAWLALCGTDQLLTYVTPDETDDLAALTAVGFHELTRTARGWEHRPS</sequence>
<organism evidence="2 3">
    <name type="scientific">Streptomyces uncialis</name>
    <dbReference type="NCBI Taxonomy" id="1048205"/>
    <lineage>
        <taxon>Bacteria</taxon>
        <taxon>Bacillati</taxon>
        <taxon>Actinomycetota</taxon>
        <taxon>Actinomycetes</taxon>
        <taxon>Kitasatosporales</taxon>
        <taxon>Streptomycetaceae</taxon>
        <taxon>Streptomyces</taxon>
    </lineage>
</organism>
<dbReference type="Proteomes" id="UP000186455">
    <property type="component" value="Unassembled WGS sequence"/>
</dbReference>